<keyword evidence="4" id="KW-1185">Reference proteome</keyword>
<feature type="transmembrane region" description="Helical" evidence="2">
    <location>
        <begin position="67"/>
        <end position="87"/>
    </location>
</feature>
<feature type="transmembrane region" description="Helical" evidence="2">
    <location>
        <begin position="107"/>
        <end position="127"/>
    </location>
</feature>
<organism evidence="3 4">
    <name type="scientific">Streptomyces silvisoli</name>
    <dbReference type="NCBI Taxonomy" id="3034235"/>
    <lineage>
        <taxon>Bacteria</taxon>
        <taxon>Bacillati</taxon>
        <taxon>Actinomycetota</taxon>
        <taxon>Actinomycetes</taxon>
        <taxon>Kitasatosporales</taxon>
        <taxon>Streptomycetaceae</taxon>
        <taxon>Streptomyces</taxon>
    </lineage>
</organism>
<dbReference type="RefSeq" id="WP_276091948.1">
    <property type="nucleotide sequence ID" value="NZ_JARJBC010000001.1"/>
</dbReference>
<dbReference type="Proteomes" id="UP001216579">
    <property type="component" value="Unassembled WGS sequence"/>
</dbReference>
<sequence length="191" mass="19941">MIGEPVQAKRLVVLPAVLGAIGLSDVSGVSRNATALLFLVATAGASVLLGVLRGMSVQLSNRDGLVFVRYTGVTVALWVVNLVVKFGANLVLGAVEPHVAAAVSNSLLLTLGIGMLAEGLVVLARAVHADSRIAWSKGENGAPHTMSPVLDGLQRRIAENAAYRPAQRPGDLFSSTLGALRDTDSRRSQRN</sequence>
<feature type="region of interest" description="Disordered" evidence="1">
    <location>
        <begin position="167"/>
        <end position="191"/>
    </location>
</feature>
<gene>
    <name evidence="3" type="ORF">P3G67_02380</name>
</gene>
<reference evidence="3 4" key="1">
    <citation type="submission" date="2023-03" db="EMBL/GenBank/DDBJ databases">
        <title>Draft genome sequence of Streptomyces sp. RB6PN23 isolated from peat swamp forest in Thailand.</title>
        <authorList>
            <person name="Klaysubun C."/>
            <person name="Duangmal K."/>
        </authorList>
    </citation>
    <scope>NUCLEOTIDE SEQUENCE [LARGE SCALE GENOMIC DNA]</scope>
    <source>
        <strain evidence="3 4">RB6PN23</strain>
    </source>
</reference>
<accession>A0ABT5ZEJ4</accession>
<evidence type="ECO:0000313" key="3">
    <source>
        <dbReference type="EMBL" id="MDF3288096.1"/>
    </source>
</evidence>
<protein>
    <recommendedName>
        <fullName evidence="5">DUF2637 domain-containing protein</fullName>
    </recommendedName>
</protein>
<proteinExistence type="predicted"/>
<name>A0ABT5ZEJ4_9ACTN</name>
<keyword evidence="2" id="KW-1133">Transmembrane helix</keyword>
<evidence type="ECO:0000256" key="2">
    <source>
        <dbReference type="SAM" id="Phobius"/>
    </source>
</evidence>
<evidence type="ECO:0000313" key="4">
    <source>
        <dbReference type="Proteomes" id="UP001216579"/>
    </source>
</evidence>
<evidence type="ECO:0008006" key="5">
    <source>
        <dbReference type="Google" id="ProtNLM"/>
    </source>
</evidence>
<evidence type="ECO:0000256" key="1">
    <source>
        <dbReference type="SAM" id="MobiDB-lite"/>
    </source>
</evidence>
<keyword evidence="2" id="KW-0472">Membrane</keyword>
<comment type="caution">
    <text evidence="3">The sequence shown here is derived from an EMBL/GenBank/DDBJ whole genome shotgun (WGS) entry which is preliminary data.</text>
</comment>
<keyword evidence="2" id="KW-0812">Transmembrane</keyword>
<dbReference type="EMBL" id="JARJBC010000001">
    <property type="protein sequence ID" value="MDF3288096.1"/>
    <property type="molecule type" value="Genomic_DNA"/>
</dbReference>
<feature type="transmembrane region" description="Helical" evidence="2">
    <location>
        <begin position="12"/>
        <end position="29"/>
    </location>
</feature>
<feature type="compositionally biased region" description="Basic and acidic residues" evidence="1">
    <location>
        <begin position="181"/>
        <end position="191"/>
    </location>
</feature>
<feature type="transmembrane region" description="Helical" evidence="2">
    <location>
        <begin position="35"/>
        <end position="55"/>
    </location>
</feature>